<gene>
    <name evidence="2" type="ORF">CS053_12240</name>
    <name evidence="3" type="ORF">SAMN05192579_11126</name>
</gene>
<accession>A0A1I4E422</accession>
<evidence type="ECO:0000313" key="5">
    <source>
        <dbReference type="Proteomes" id="UP000321807"/>
    </source>
</evidence>
<dbReference type="Pfam" id="PF03203">
    <property type="entry name" value="MerC"/>
    <property type="match status" value="1"/>
</dbReference>
<feature type="transmembrane region" description="Helical" evidence="1">
    <location>
        <begin position="21"/>
        <end position="45"/>
    </location>
</feature>
<dbReference type="GO" id="GO:0015097">
    <property type="term" value="F:mercury ion transmembrane transporter activity"/>
    <property type="evidence" value="ECO:0007669"/>
    <property type="project" value="InterPro"/>
</dbReference>
<proteinExistence type="predicted"/>
<keyword evidence="4" id="KW-1185">Reference proteome</keyword>
<feature type="transmembrane region" description="Helical" evidence="1">
    <location>
        <begin position="104"/>
        <end position="124"/>
    </location>
</feature>
<reference evidence="3" key="2">
    <citation type="submission" date="2016-10" db="EMBL/GenBank/DDBJ databases">
        <authorList>
            <person name="de Groot N.N."/>
        </authorList>
    </citation>
    <scope>NUCLEOTIDE SEQUENCE [LARGE SCALE GENOMIC DNA]</scope>
    <source>
        <strain evidence="3">MO64</strain>
    </source>
</reference>
<dbReference type="EMBL" id="CP042807">
    <property type="protein sequence ID" value="QEE25177.1"/>
    <property type="molecule type" value="Genomic_DNA"/>
</dbReference>
<name>A0A1I4E422_9GAMM</name>
<dbReference type="EMBL" id="FOSR01000011">
    <property type="protein sequence ID" value="SFL00588.1"/>
    <property type="molecule type" value="Genomic_DNA"/>
</dbReference>
<dbReference type="RefSeq" id="WP_092704339.1">
    <property type="nucleotide sequence ID" value="NZ_CP042807.1"/>
</dbReference>
<sequence>MAKPPQNERSVWRIADRLGATAAFLCAIHCALLPFVLALLPLLGLDFLASHTFERNFVLFACMLATATLVSGYRRHGRPLPLCLALPGLLLLLVGVIFATHYSIVLHSVMVTCGGLLVASAHFVNLRLDRQAGHVHSIRHAH</sequence>
<dbReference type="AlphaFoldDB" id="A0A1I4E422"/>
<keyword evidence="1" id="KW-0812">Transmembrane</keyword>
<reference evidence="4" key="1">
    <citation type="submission" date="2016-10" db="EMBL/GenBank/DDBJ databases">
        <authorList>
            <person name="Varghese N."/>
            <person name="Submissions S."/>
        </authorList>
    </citation>
    <scope>NUCLEOTIDE SEQUENCE [LARGE SCALE GENOMIC DNA]</scope>
    <source>
        <strain evidence="4">MO64</strain>
    </source>
</reference>
<organism evidence="3 4">
    <name type="scientific">Rhodanobacter glycinis</name>
    <dbReference type="NCBI Taxonomy" id="582702"/>
    <lineage>
        <taxon>Bacteria</taxon>
        <taxon>Pseudomonadati</taxon>
        <taxon>Pseudomonadota</taxon>
        <taxon>Gammaproteobacteria</taxon>
        <taxon>Lysobacterales</taxon>
        <taxon>Rhodanobacteraceae</taxon>
        <taxon>Rhodanobacter</taxon>
    </lineage>
</organism>
<dbReference type="KEGG" id="rgl:CS053_12240"/>
<dbReference type="InterPro" id="IPR004891">
    <property type="entry name" value="Mercury-R_MerC"/>
</dbReference>
<evidence type="ECO:0000313" key="2">
    <source>
        <dbReference type="EMBL" id="QEE25177.1"/>
    </source>
</evidence>
<feature type="transmembrane region" description="Helical" evidence="1">
    <location>
        <begin position="80"/>
        <end position="98"/>
    </location>
</feature>
<reference evidence="2 5" key="3">
    <citation type="submission" date="2019-08" db="EMBL/GenBank/DDBJ databases">
        <title>Complete genome sequence of Rhodanobacter glycinis strain T01E-68 isolated from tomato root.</title>
        <authorList>
            <person name="Weon H.-Y."/>
            <person name="Lee S.A."/>
        </authorList>
    </citation>
    <scope>NUCLEOTIDE SEQUENCE [LARGE SCALE GENOMIC DNA]</scope>
    <source>
        <strain evidence="2 5">T01E-68</strain>
    </source>
</reference>
<keyword evidence="1" id="KW-1133">Transmembrane helix</keyword>
<protein>
    <submittedName>
        <fullName evidence="2">MerC domain-containing protein</fullName>
    </submittedName>
    <submittedName>
        <fullName evidence="3">MerC mercury resistance protein</fullName>
    </submittedName>
</protein>
<evidence type="ECO:0000313" key="4">
    <source>
        <dbReference type="Proteomes" id="UP000198725"/>
    </source>
</evidence>
<dbReference type="Proteomes" id="UP000198725">
    <property type="component" value="Unassembled WGS sequence"/>
</dbReference>
<keyword evidence="1" id="KW-0472">Membrane</keyword>
<dbReference type="Proteomes" id="UP000321807">
    <property type="component" value="Chromosome"/>
</dbReference>
<evidence type="ECO:0000313" key="3">
    <source>
        <dbReference type="EMBL" id="SFL00588.1"/>
    </source>
</evidence>
<dbReference type="GO" id="GO:0016020">
    <property type="term" value="C:membrane"/>
    <property type="evidence" value="ECO:0007669"/>
    <property type="project" value="InterPro"/>
</dbReference>
<evidence type="ECO:0000256" key="1">
    <source>
        <dbReference type="SAM" id="Phobius"/>
    </source>
</evidence>
<feature type="transmembrane region" description="Helical" evidence="1">
    <location>
        <begin position="57"/>
        <end position="73"/>
    </location>
</feature>